<comment type="caution">
    <text evidence="1">The sequence shown here is derived from an EMBL/GenBank/DDBJ whole genome shotgun (WGS) entry which is preliminary data.</text>
</comment>
<evidence type="ECO:0000313" key="2">
    <source>
        <dbReference type="Proteomes" id="UP000528608"/>
    </source>
</evidence>
<sequence>MIRQTRNGRLKRGRDCRRCEGYGRRIRVGRRLYNAAVRLHRDGLR</sequence>
<protein>
    <submittedName>
        <fullName evidence="1">Uncharacterized protein</fullName>
    </submittedName>
</protein>
<dbReference type="AlphaFoldDB" id="A0A7W8B9Q0"/>
<dbReference type="Proteomes" id="UP000528608">
    <property type="component" value="Unassembled WGS sequence"/>
</dbReference>
<evidence type="ECO:0000313" key="1">
    <source>
        <dbReference type="EMBL" id="MBB5117569.1"/>
    </source>
</evidence>
<name>A0A7W8B9Q0_STREU</name>
<organism evidence="1 2">
    <name type="scientific">Streptomyces eurocidicus</name>
    <name type="common">Streptoverticillium eurocidicus</name>
    <dbReference type="NCBI Taxonomy" id="66423"/>
    <lineage>
        <taxon>Bacteria</taxon>
        <taxon>Bacillati</taxon>
        <taxon>Actinomycetota</taxon>
        <taxon>Actinomycetes</taxon>
        <taxon>Kitasatosporales</taxon>
        <taxon>Streptomycetaceae</taxon>
        <taxon>Streptomyces</taxon>
    </lineage>
</organism>
<accession>A0A7W8B9Q0</accession>
<dbReference type="RefSeq" id="WP_311775555.1">
    <property type="nucleotide sequence ID" value="NZ_JACHJF010000002.1"/>
</dbReference>
<reference evidence="1 2" key="1">
    <citation type="submission" date="2020-08" db="EMBL/GenBank/DDBJ databases">
        <title>Genomic Encyclopedia of Type Strains, Phase III (KMG-III): the genomes of soil and plant-associated and newly described type strains.</title>
        <authorList>
            <person name="Whitman W."/>
        </authorList>
    </citation>
    <scope>NUCLEOTIDE SEQUENCE [LARGE SCALE GENOMIC DNA]</scope>
    <source>
        <strain evidence="1 2">CECT 3259</strain>
    </source>
</reference>
<proteinExistence type="predicted"/>
<dbReference type="EMBL" id="JACHJF010000002">
    <property type="protein sequence ID" value="MBB5117569.1"/>
    <property type="molecule type" value="Genomic_DNA"/>
</dbReference>
<gene>
    <name evidence="1" type="ORF">FHS36_000975</name>
</gene>